<dbReference type="EMBL" id="MNCJ02000323">
    <property type="protein sequence ID" value="KAF5793835.1"/>
    <property type="molecule type" value="Genomic_DNA"/>
</dbReference>
<dbReference type="Proteomes" id="UP000215914">
    <property type="component" value="Unassembled WGS sequence"/>
</dbReference>
<keyword evidence="3" id="KW-1185">Reference proteome</keyword>
<keyword evidence="1" id="KW-0472">Membrane</keyword>
<comment type="caution">
    <text evidence="2">The sequence shown here is derived from an EMBL/GenBank/DDBJ whole genome shotgun (WGS) entry which is preliminary data.</text>
</comment>
<proteinExistence type="predicted"/>
<reference evidence="2" key="1">
    <citation type="journal article" date="2017" name="Nature">
        <title>The sunflower genome provides insights into oil metabolism, flowering and Asterid evolution.</title>
        <authorList>
            <person name="Badouin H."/>
            <person name="Gouzy J."/>
            <person name="Grassa C.J."/>
            <person name="Murat F."/>
            <person name="Staton S.E."/>
            <person name="Cottret L."/>
            <person name="Lelandais-Briere C."/>
            <person name="Owens G.L."/>
            <person name="Carrere S."/>
            <person name="Mayjonade B."/>
            <person name="Legrand L."/>
            <person name="Gill N."/>
            <person name="Kane N.C."/>
            <person name="Bowers J.E."/>
            <person name="Hubner S."/>
            <person name="Bellec A."/>
            <person name="Berard A."/>
            <person name="Berges H."/>
            <person name="Blanchet N."/>
            <person name="Boniface M.C."/>
            <person name="Brunel D."/>
            <person name="Catrice O."/>
            <person name="Chaidir N."/>
            <person name="Claudel C."/>
            <person name="Donnadieu C."/>
            <person name="Faraut T."/>
            <person name="Fievet G."/>
            <person name="Helmstetter N."/>
            <person name="King M."/>
            <person name="Knapp S.J."/>
            <person name="Lai Z."/>
            <person name="Le Paslier M.C."/>
            <person name="Lippi Y."/>
            <person name="Lorenzon L."/>
            <person name="Mandel J.R."/>
            <person name="Marage G."/>
            <person name="Marchand G."/>
            <person name="Marquand E."/>
            <person name="Bret-Mestries E."/>
            <person name="Morien E."/>
            <person name="Nambeesan S."/>
            <person name="Nguyen T."/>
            <person name="Pegot-Espagnet P."/>
            <person name="Pouilly N."/>
            <person name="Raftis F."/>
            <person name="Sallet E."/>
            <person name="Schiex T."/>
            <person name="Thomas J."/>
            <person name="Vandecasteele C."/>
            <person name="Vares D."/>
            <person name="Vear F."/>
            <person name="Vautrin S."/>
            <person name="Crespi M."/>
            <person name="Mangin B."/>
            <person name="Burke J.M."/>
            <person name="Salse J."/>
            <person name="Munos S."/>
            <person name="Vincourt P."/>
            <person name="Rieseberg L.H."/>
            <person name="Langlade N.B."/>
        </authorList>
    </citation>
    <scope>NUCLEOTIDE SEQUENCE</scope>
    <source>
        <tissue evidence="2">Leaves</tissue>
    </source>
</reference>
<evidence type="ECO:0000256" key="1">
    <source>
        <dbReference type="SAM" id="Phobius"/>
    </source>
</evidence>
<feature type="transmembrane region" description="Helical" evidence="1">
    <location>
        <begin position="14"/>
        <end position="34"/>
    </location>
</feature>
<reference evidence="2" key="2">
    <citation type="submission" date="2020-06" db="EMBL/GenBank/DDBJ databases">
        <title>Helianthus annuus Genome sequencing and assembly Release 2.</title>
        <authorList>
            <person name="Gouzy J."/>
            <person name="Langlade N."/>
            <person name="Munos S."/>
        </authorList>
    </citation>
    <scope>NUCLEOTIDE SEQUENCE</scope>
    <source>
        <tissue evidence="2">Leaves</tissue>
    </source>
</reference>
<protein>
    <submittedName>
        <fullName evidence="2">Uncharacterized protein</fullName>
    </submittedName>
</protein>
<evidence type="ECO:0000313" key="2">
    <source>
        <dbReference type="EMBL" id="KAF5793835.1"/>
    </source>
</evidence>
<organism evidence="2 3">
    <name type="scientific">Helianthus annuus</name>
    <name type="common">Common sunflower</name>
    <dbReference type="NCBI Taxonomy" id="4232"/>
    <lineage>
        <taxon>Eukaryota</taxon>
        <taxon>Viridiplantae</taxon>
        <taxon>Streptophyta</taxon>
        <taxon>Embryophyta</taxon>
        <taxon>Tracheophyta</taxon>
        <taxon>Spermatophyta</taxon>
        <taxon>Magnoliopsida</taxon>
        <taxon>eudicotyledons</taxon>
        <taxon>Gunneridae</taxon>
        <taxon>Pentapetalae</taxon>
        <taxon>asterids</taxon>
        <taxon>campanulids</taxon>
        <taxon>Asterales</taxon>
        <taxon>Asteraceae</taxon>
        <taxon>Asteroideae</taxon>
        <taxon>Heliantheae alliance</taxon>
        <taxon>Heliantheae</taxon>
        <taxon>Helianthus</taxon>
    </lineage>
</organism>
<keyword evidence="1" id="KW-1133">Transmembrane helix</keyword>
<gene>
    <name evidence="2" type="ORF">HanXRQr2_Chr08g0320861</name>
</gene>
<name>A0A9K3NBL5_HELAN</name>
<dbReference type="Gramene" id="mRNA:HanXRQr2_Chr08g0320861">
    <property type="protein sequence ID" value="mRNA:HanXRQr2_Chr08g0320861"/>
    <property type="gene ID" value="HanXRQr2_Chr08g0320861"/>
</dbReference>
<sequence length="40" mass="4211">MFELIGTILLGVEVHLLSILVVVASLLVVDALILSSSMCV</sequence>
<evidence type="ECO:0000313" key="3">
    <source>
        <dbReference type="Proteomes" id="UP000215914"/>
    </source>
</evidence>
<keyword evidence="1" id="KW-0812">Transmembrane</keyword>
<accession>A0A9K3NBL5</accession>
<dbReference type="AlphaFoldDB" id="A0A9K3NBL5"/>